<dbReference type="PANTHER" id="PTHR35936">
    <property type="entry name" value="MEMBRANE-BOUND LYTIC MUREIN TRANSGLYCOSYLASE F"/>
    <property type="match status" value="1"/>
</dbReference>
<keyword evidence="1 2" id="KW-0732">Signal</keyword>
<dbReference type="InterPro" id="IPR006311">
    <property type="entry name" value="TAT_signal"/>
</dbReference>
<dbReference type="InterPro" id="IPR001638">
    <property type="entry name" value="Solute-binding_3/MltF_N"/>
</dbReference>
<dbReference type="SMART" id="SM00062">
    <property type="entry name" value="PBPb"/>
    <property type="match status" value="1"/>
</dbReference>
<gene>
    <name evidence="4" type="ORF">FHX52_1227</name>
</gene>
<dbReference type="PANTHER" id="PTHR35936:SF17">
    <property type="entry name" value="ARGININE-BINDING EXTRACELLULAR PROTEIN ARTP"/>
    <property type="match status" value="1"/>
</dbReference>
<feature type="domain" description="Solute-binding protein family 3/N-terminal" evidence="3">
    <location>
        <begin position="89"/>
        <end position="323"/>
    </location>
</feature>
<evidence type="ECO:0000259" key="3">
    <source>
        <dbReference type="SMART" id="SM00062"/>
    </source>
</evidence>
<dbReference type="Pfam" id="PF00497">
    <property type="entry name" value="SBP_bac_3"/>
    <property type="match status" value="1"/>
</dbReference>
<dbReference type="EMBL" id="VFQF01000001">
    <property type="protein sequence ID" value="TQN48103.1"/>
    <property type="molecule type" value="Genomic_DNA"/>
</dbReference>
<reference evidence="4 5" key="1">
    <citation type="submission" date="2019-06" db="EMBL/GenBank/DDBJ databases">
        <title>Sequencing the genomes of 1000 actinobacteria strains.</title>
        <authorList>
            <person name="Klenk H.-P."/>
        </authorList>
    </citation>
    <scope>NUCLEOTIDE SEQUENCE [LARGE SCALE GENOMIC DNA]</scope>
    <source>
        <strain evidence="4 5">DSM 21776</strain>
    </source>
</reference>
<dbReference type="RefSeq" id="WP_246069629.1">
    <property type="nucleotide sequence ID" value="NZ_BAAAQC010000018.1"/>
</dbReference>
<dbReference type="SUPFAM" id="SSF53850">
    <property type="entry name" value="Periplasmic binding protein-like II"/>
    <property type="match status" value="1"/>
</dbReference>
<protein>
    <submittedName>
        <fullName evidence="4">Amino acid ABC transporter substrate-binding protein (PAAT family)</fullName>
    </submittedName>
</protein>
<evidence type="ECO:0000256" key="1">
    <source>
        <dbReference type="ARBA" id="ARBA00022729"/>
    </source>
</evidence>
<feature type="chain" id="PRO_5022086874" evidence="2">
    <location>
        <begin position="35"/>
        <end position="342"/>
    </location>
</feature>
<feature type="signal peptide" evidence="2">
    <location>
        <begin position="1"/>
        <end position="34"/>
    </location>
</feature>
<accession>A0A543PVJ8</accession>
<comment type="caution">
    <text evidence="4">The sequence shown here is derived from an EMBL/GenBank/DDBJ whole genome shotgun (WGS) entry which is preliminary data.</text>
</comment>
<dbReference type="PROSITE" id="PS51318">
    <property type="entry name" value="TAT"/>
    <property type="match status" value="1"/>
</dbReference>
<name>A0A543PVJ8_9MICO</name>
<dbReference type="AlphaFoldDB" id="A0A543PVJ8"/>
<evidence type="ECO:0000256" key="2">
    <source>
        <dbReference type="SAM" id="SignalP"/>
    </source>
</evidence>
<evidence type="ECO:0000313" key="5">
    <source>
        <dbReference type="Proteomes" id="UP000320085"/>
    </source>
</evidence>
<evidence type="ECO:0000313" key="4">
    <source>
        <dbReference type="EMBL" id="TQN48103.1"/>
    </source>
</evidence>
<sequence length="342" mass="34869">MTTSTSRTSRIPTRRTALGAAGIIVAAALLGACADPGPTAAPTVDPKALGDSKVLPVSFDTSASATRVAGVAHPEIAATLPAAVRASGRLVIGSGGAGGGIPPLAFTADDNKTPIGVEVDVAHLVADVLGLQADVQTTSWENLFIGIDSGKYQVAISNVGVSEERKEKYDFATYRLGLHAFEAKKGSALVVRGPADISGKRVAVGSGTLQEAILLRWNEANEKAGRAPAELVYYQGTTEYYLALDSGRIDLYLGPNPTATYHVVTAGKTQIVGTVSSSYPIPGKVGVLTKKGSGLAGPISAAINAAIADGTYGKVLARWGLTTEAVPASEVNPAGLPKPAAK</sequence>
<organism evidence="4 5">
    <name type="scientific">Humibacillus xanthopallidus</name>
    <dbReference type="NCBI Taxonomy" id="412689"/>
    <lineage>
        <taxon>Bacteria</taxon>
        <taxon>Bacillati</taxon>
        <taxon>Actinomycetota</taxon>
        <taxon>Actinomycetes</taxon>
        <taxon>Micrococcales</taxon>
        <taxon>Intrasporangiaceae</taxon>
        <taxon>Humibacillus</taxon>
    </lineage>
</organism>
<dbReference type="PROSITE" id="PS51257">
    <property type="entry name" value="PROKAR_LIPOPROTEIN"/>
    <property type="match status" value="1"/>
</dbReference>
<dbReference type="Proteomes" id="UP000320085">
    <property type="component" value="Unassembled WGS sequence"/>
</dbReference>
<dbReference type="Gene3D" id="3.40.190.10">
    <property type="entry name" value="Periplasmic binding protein-like II"/>
    <property type="match status" value="2"/>
</dbReference>
<proteinExistence type="predicted"/>